<evidence type="ECO:0000313" key="1">
    <source>
        <dbReference type="EMBL" id="PVH90733.1"/>
    </source>
</evidence>
<dbReference type="Proteomes" id="UP000244855">
    <property type="component" value="Unassembled WGS sequence"/>
</dbReference>
<accession>A0A2V1CZT8</accession>
<dbReference type="EMBL" id="KZ806131">
    <property type="protein sequence ID" value="PVH90733.1"/>
    <property type="molecule type" value="Genomic_DNA"/>
</dbReference>
<proteinExistence type="predicted"/>
<evidence type="ECO:0000313" key="2">
    <source>
        <dbReference type="Proteomes" id="UP000244855"/>
    </source>
</evidence>
<gene>
    <name evidence="1" type="ORF">DM02DRAFT_664740</name>
</gene>
<reference evidence="1 2" key="1">
    <citation type="journal article" date="2018" name="Sci. Rep.">
        <title>Comparative genomics provides insights into the lifestyle and reveals functional heterogeneity of dark septate endophytic fungi.</title>
        <authorList>
            <person name="Knapp D.G."/>
            <person name="Nemeth J.B."/>
            <person name="Barry K."/>
            <person name="Hainaut M."/>
            <person name="Henrissat B."/>
            <person name="Johnson J."/>
            <person name="Kuo A."/>
            <person name="Lim J.H.P."/>
            <person name="Lipzen A."/>
            <person name="Nolan M."/>
            <person name="Ohm R.A."/>
            <person name="Tamas L."/>
            <person name="Grigoriev I.V."/>
            <person name="Spatafora J.W."/>
            <person name="Nagy L.G."/>
            <person name="Kovacs G.M."/>
        </authorList>
    </citation>
    <scope>NUCLEOTIDE SEQUENCE [LARGE SCALE GENOMIC DNA]</scope>
    <source>
        <strain evidence="1 2">DSE2036</strain>
    </source>
</reference>
<keyword evidence="2" id="KW-1185">Reference proteome</keyword>
<name>A0A2V1CZT8_9PLEO</name>
<dbReference type="AlphaFoldDB" id="A0A2V1CZT8"/>
<organism evidence="1 2">
    <name type="scientific">Periconia macrospinosa</name>
    <dbReference type="NCBI Taxonomy" id="97972"/>
    <lineage>
        <taxon>Eukaryota</taxon>
        <taxon>Fungi</taxon>
        <taxon>Dikarya</taxon>
        <taxon>Ascomycota</taxon>
        <taxon>Pezizomycotina</taxon>
        <taxon>Dothideomycetes</taxon>
        <taxon>Pleosporomycetidae</taxon>
        <taxon>Pleosporales</taxon>
        <taxon>Massarineae</taxon>
        <taxon>Periconiaceae</taxon>
        <taxon>Periconia</taxon>
    </lineage>
</organism>
<sequence length="58" mass="6680">MPMSAIMCSKRLDLEDVCYFVFKLIHAPMANRGIIKYCRNVKSASNTAFMWRSILGLH</sequence>
<protein>
    <submittedName>
        <fullName evidence="1">Uncharacterized protein</fullName>
    </submittedName>
</protein>